<evidence type="ECO:0000256" key="1">
    <source>
        <dbReference type="SAM" id="MobiDB-lite"/>
    </source>
</evidence>
<dbReference type="Proteomes" id="UP001323405">
    <property type="component" value="Unassembled WGS sequence"/>
</dbReference>
<dbReference type="GeneID" id="87904830"/>
<gene>
    <name evidence="2" type="ORF">QC762_105315</name>
</gene>
<feature type="compositionally biased region" description="Low complexity" evidence="1">
    <location>
        <begin position="9"/>
        <end position="21"/>
    </location>
</feature>
<reference evidence="2 3" key="1">
    <citation type="journal article" date="2023" name="bioRxiv">
        <title>High-quality genome assemblies of four members of thePodospora anserinaspecies complex.</title>
        <authorList>
            <person name="Ament-Velasquez S.L."/>
            <person name="Vogan A.A."/>
            <person name="Wallerman O."/>
            <person name="Hartmann F."/>
            <person name="Gautier V."/>
            <person name="Silar P."/>
            <person name="Giraud T."/>
            <person name="Johannesson H."/>
        </authorList>
    </citation>
    <scope>NUCLEOTIDE SEQUENCE [LARGE SCALE GENOMIC DNA]</scope>
    <source>
        <strain evidence="2 3">CBS 415.72m</strain>
    </source>
</reference>
<sequence>MCVNRKSLPTTPWDTTATATASESQQQVRNHPPAPTRRPPSSPPRLSQSVMSIPTLKKTLDMLHHILSHTRYMVTGTAAMAIWGYVPPHVNFLPRHVSISCTDDDVPVIKSWAAASPHCVLIPSCPGMIGVGIEGKIRAVKIRTVTREMFERLGRVSPLGVNRVEQFRGWREGILRTGVWVVSLRGLLEDLCAGWGGCFRKGNKTLEEEERLRQCGLGILWILRRMREDGGLGKEWDLRGGIVAREEFWVPFTGVWWEGVGLMLALGLLREVASDERELRQTKVWTGNRWLYVTSVVPEQEGKGKGKEHHVSLTTVTSSGDSEDSEQVELPAVKLDTDLARYHPDSFRVRAGLRDGSVGMREYAALVAAQVGHEHGPQRNDPTPTCERSLPR</sequence>
<feature type="region of interest" description="Disordered" evidence="1">
    <location>
        <begin position="1"/>
        <end position="48"/>
    </location>
</feature>
<organism evidence="2 3">
    <name type="scientific">Podospora pseudocomata</name>
    <dbReference type="NCBI Taxonomy" id="2093779"/>
    <lineage>
        <taxon>Eukaryota</taxon>
        <taxon>Fungi</taxon>
        <taxon>Dikarya</taxon>
        <taxon>Ascomycota</taxon>
        <taxon>Pezizomycotina</taxon>
        <taxon>Sordariomycetes</taxon>
        <taxon>Sordariomycetidae</taxon>
        <taxon>Sordariales</taxon>
        <taxon>Podosporaceae</taxon>
        <taxon>Podospora</taxon>
    </lineage>
</organism>
<proteinExistence type="predicted"/>
<protein>
    <submittedName>
        <fullName evidence="2">Uncharacterized protein</fullName>
    </submittedName>
</protein>
<evidence type="ECO:0000313" key="3">
    <source>
        <dbReference type="Proteomes" id="UP001323405"/>
    </source>
</evidence>
<keyword evidence="3" id="KW-1185">Reference proteome</keyword>
<comment type="caution">
    <text evidence="2">The sequence shown here is derived from an EMBL/GenBank/DDBJ whole genome shotgun (WGS) entry which is preliminary data.</text>
</comment>
<evidence type="ECO:0000313" key="2">
    <source>
        <dbReference type="EMBL" id="KAK4658866.1"/>
    </source>
</evidence>
<dbReference type="EMBL" id="JAFFHA010000001">
    <property type="protein sequence ID" value="KAK4658866.1"/>
    <property type="molecule type" value="Genomic_DNA"/>
</dbReference>
<dbReference type="RefSeq" id="XP_062747838.1">
    <property type="nucleotide sequence ID" value="XM_062884923.1"/>
</dbReference>
<feature type="compositionally biased region" description="Pro residues" evidence="1">
    <location>
        <begin position="32"/>
        <end position="43"/>
    </location>
</feature>
<feature type="region of interest" description="Disordered" evidence="1">
    <location>
        <begin position="371"/>
        <end position="392"/>
    </location>
</feature>
<accession>A0ABR0GT16</accession>
<name>A0ABR0GT16_9PEZI</name>